<reference evidence="6" key="1">
    <citation type="submission" date="2023-07" db="EMBL/GenBank/DDBJ databases">
        <authorList>
            <consortium name="CYATHOMIX"/>
        </authorList>
    </citation>
    <scope>NUCLEOTIDE SEQUENCE</scope>
    <source>
        <strain evidence="6">N/A</strain>
    </source>
</reference>
<proteinExistence type="predicted"/>
<dbReference type="GO" id="GO:0007606">
    <property type="term" value="P:sensory perception of chemical stimulus"/>
    <property type="evidence" value="ECO:0007669"/>
    <property type="project" value="InterPro"/>
</dbReference>
<keyword evidence="4 5" id="KW-0472">Membrane</keyword>
<accession>A0AA36HD15</accession>
<dbReference type="Proteomes" id="UP001176961">
    <property type="component" value="Unassembled WGS sequence"/>
</dbReference>
<evidence type="ECO:0000256" key="1">
    <source>
        <dbReference type="ARBA" id="ARBA00004141"/>
    </source>
</evidence>
<name>A0AA36HD15_CYLNA</name>
<dbReference type="PANTHER" id="PTHR46561">
    <property type="entry name" value="SERPENTINE RECEPTOR, CLASS AB (CLASS A-LIKE)-RELATED"/>
    <property type="match status" value="1"/>
</dbReference>
<evidence type="ECO:0000313" key="6">
    <source>
        <dbReference type="EMBL" id="CAJ0607844.1"/>
    </source>
</evidence>
<evidence type="ECO:0000256" key="5">
    <source>
        <dbReference type="SAM" id="Phobius"/>
    </source>
</evidence>
<feature type="transmembrane region" description="Helical" evidence="5">
    <location>
        <begin position="177"/>
        <end position="198"/>
    </location>
</feature>
<keyword evidence="7" id="KW-1185">Reference proteome</keyword>
<comment type="subcellular location">
    <subcellularLocation>
        <location evidence="1">Membrane</location>
        <topology evidence="1">Multi-pass membrane protein</topology>
    </subcellularLocation>
</comment>
<dbReference type="InterPro" id="IPR000344">
    <property type="entry name" value="7TM_GPCR_serpentine_rcpt_Sra"/>
</dbReference>
<evidence type="ECO:0000256" key="4">
    <source>
        <dbReference type="ARBA" id="ARBA00023136"/>
    </source>
</evidence>
<keyword evidence="3 5" id="KW-1133">Transmembrane helix</keyword>
<dbReference type="PANTHER" id="PTHR46561:SF11">
    <property type="entry name" value="SERPENTINE RECEPTOR CLASS ALPHA_BETA-14"/>
    <property type="match status" value="1"/>
</dbReference>
<dbReference type="GO" id="GO:0016020">
    <property type="term" value="C:membrane"/>
    <property type="evidence" value="ECO:0007669"/>
    <property type="project" value="UniProtKB-SubCell"/>
</dbReference>
<evidence type="ECO:0000313" key="7">
    <source>
        <dbReference type="Proteomes" id="UP001176961"/>
    </source>
</evidence>
<dbReference type="GO" id="GO:0004930">
    <property type="term" value="F:G protein-coupled receptor activity"/>
    <property type="evidence" value="ECO:0007669"/>
    <property type="project" value="InterPro"/>
</dbReference>
<sequence>MIEAGRNAGRISRVDFSTTLKIFHVYHIINENSPCSLIFYTTECSWSLIPLTTCIIGFIWIQAALTIERVIATYRLGHYEREGKYVGPTLAIMVLLLSILCMRWGLAATDDAEVLAQCASIPSSATPRMNVVYFIMLIVDLISMLVFAYCLYHNKRKLNSGKYSLDLRYEIQENVKVLRILFPIVISHLFVFGLFIIGRSH</sequence>
<gene>
    <name evidence="6" type="ORF">CYNAS_LOCUS19827</name>
</gene>
<dbReference type="EMBL" id="CATQJL010000316">
    <property type="protein sequence ID" value="CAJ0607844.1"/>
    <property type="molecule type" value="Genomic_DNA"/>
</dbReference>
<organism evidence="6 7">
    <name type="scientific">Cylicocyclus nassatus</name>
    <name type="common">Nematode worm</name>
    <dbReference type="NCBI Taxonomy" id="53992"/>
    <lineage>
        <taxon>Eukaryota</taxon>
        <taxon>Metazoa</taxon>
        <taxon>Ecdysozoa</taxon>
        <taxon>Nematoda</taxon>
        <taxon>Chromadorea</taxon>
        <taxon>Rhabditida</taxon>
        <taxon>Rhabditina</taxon>
        <taxon>Rhabditomorpha</taxon>
        <taxon>Strongyloidea</taxon>
        <taxon>Strongylidae</taxon>
        <taxon>Cylicocyclus</taxon>
    </lineage>
</organism>
<feature type="transmembrane region" description="Helical" evidence="5">
    <location>
        <begin position="85"/>
        <end position="106"/>
    </location>
</feature>
<dbReference type="InterPro" id="IPR053286">
    <property type="entry name" value="Nematode_rcpt-like_srab"/>
</dbReference>
<dbReference type="Gene3D" id="1.20.1070.10">
    <property type="entry name" value="Rhodopsin 7-helix transmembrane proteins"/>
    <property type="match status" value="1"/>
</dbReference>
<evidence type="ECO:0000256" key="2">
    <source>
        <dbReference type="ARBA" id="ARBA00022692"/>
    </source>
</evidence>
<dbReference type="AlphaFoldDB" id="A0AA36HD15"/>
<protein>
    <submittedName>
        <fullName evidence="6">Uncharacterized protein</fullName>
    </submittedName>
</protein>
<comment type="caution">
    <text evidence="6">The sequence shown here is derived from an EMBL/GenBank/DDBJ whole genome shotgun (WGS) entry which is preliminary data.</text>
</comment>
<dbReference type="Pfam" id="PF02117">
    <property type="entry name" value="7TM_GPCR_Sra"/>
    <property type="match status" value="1"/>
</dbReference>
<feature type="transmembrane region" description="Helical" evidence="5">
    <location>
        <begin position="131"/>
        <end position="152"/>
    </location>
</feature>
<feature type="transmembrane region" description="Helical" evidence="5">
    <location>
        <begin position="46"/>
        <end position="65"/>
    </location>
</feature>
<evidence type="ECO:0000256" key="3">
    <source>
        <dbReference type="ARBA" id="ARBA00022989"/>
    </source>
</evidence>
<keyword evidence="2 5" id="KW-0812">Transmembrane</keyword>